<dbReference type="InterPro" id="IPR043128">
    <property type="entry name" value="Rev_trsase/Diguanyl_cyclase"/>
</dbReference>
<reference evidence="9" key="1">
    <citation type="submission" date="2019-12" db="EMBL/GenBank/DDBJ databases">
        <authorList>
            <person name="Scholes J."/>
        </authorList>
    </citation>
    <scope>NUCLEOTIDE SEQUENCE</scope>
</reference>
<evidence type="ECO:0000259" key="7">
    <source>
        <dbReference type="Pfam" id="PF00078"/>
    </source>
</evidence>
<keyword evidence="4" id="KW-0378">Hydrolase</keyword>
<dbReference type="GO" id="GO:0016779">
    <property type="term" value="F:nucleotidyltransferase activity"/>
    <property type="evidence" value="ECO:0007669"/>
    <property type="project" value="UniProtKB-KW"/>
</dbReference>
<dbReference type="EMBL" id="CACSLK010003174">
    <property type="protein sequence ID" value="CAA0809002.1"/>
    <property type="molecule type" value="Genomic_DNA"/>
</dbReference>
<evidence type="ECO:0008006" key="11">
    <source>
        <dbReference type="Google" id="ProtNLM"/>
    </source>
</evidence>
<feature type="region of interest" description="Disordered" evidence="6">
    <location>
        <begin position="156"/>
        <end position="180"/>
    </location>
</feature>
<evidence type="ECO:0000259" key="8">
    <source>
        <dbReference type="Pfam" id="PF17919"/>
    </source>
</evidence>
<dbReference type="PANTHER" id="PTHR37984:SF5">
    <property type="entry name" value="PROTEIN NYNRIN-LIKE"/>
    <property type="match status" value="1"/>
</dbReference>
<feature type="domain" description="Reverse transcriptase/retrotransposon-derived protein RNase H-like" evidence="8">
    <location>
        <begin position="514"/>
        <end position="610"/>
    </location>
</feature>
<dbReference type="InterPro" id="IPR000477">
    <property type="entry name" value="RT_dom"/>
</dbReference>
<dbReference type="Pfam" id="PF00078">
    <property type="entry name" value="RVT_1"/>
    <property type="match status" value="1"/>
</dbReference>
<dbReference type="InterPro" id="IPR041577">
    <property type="entry name" value="RT_RNaseH_2"/>
</dbReference>
<dbReference type="InterPro" id="IPR043502">
    <property type="entry name" value="DNA/RNA_pol_sf"/>
</dbReference>
<evidence type="ECO:0000256" key="5">
    <source>
        <dbReference type="ARBA" id="ARBA00023268"/>
    </source>
</evidence>
<keyword evidence="1" id="KW-0808">Transferase</keyword>
<dbReference type="OrthoDB" id="542221at2759"/>
<gene>
    <name evidence="9" type="ORF">SHERM_11209</name>
</gene>
<feature type="domain" description="Reverse transcriptase" evidence="7">
    <location>
        <begin position="292"/>
        <end position="451"/>
    </location>
</feature>
<dbReference type="InterPro" id="IPR021109">
    <property type="entry name" value="Peptidase_aspartic_dom_sf"/>
</dbReference>
<keyword evidence="3" id="KW-0540">Nuclease</keyword>
<dbReference type="Gene3D" id="2.40.70.10">
    <property type="entry name" value="Acid Proteases"/>
    <property type="match status" value="1"/>
</dbReference>
<evidence type="ECO:0000256" key="1">
    <source>
        <dbReference type="ARBA" id="ARBA00022679"/>
    </source>
</evidence>
<accession>A0A9N7MM05</accession>
<evidence type="ECO:0000256" key="4">
    <source>
        <dbReference type="ARBA" id="ARBA00022759"/>
    </source>
</evidence>
<dbReference type="CDD" id="cd01647">
    <property type="entry name" value="RT_LTR"/>
    <property type="match status" value="1"/>
</dbReference>
<comment type="caution">
    <text evidence="9">The sequence shown here is derived from an EMBL/GenBank/DDBJ whole genome shotgun (WGS) entry which is preliminary data.</text>
</comment>
<keyword evidence="5" id="KW-0511">Multifunctional enzyme</keyword>
<dbReference type="CDD" id="cd00303">
    <property type="entry name" value="retropepsin_like"/>
    <property type="match status" value="1"/>
</dbReference>
<keyword evidence="2" id="KW-0548">Nucleotidyltransferase</keyword>
<evidence type="ECO:0000313" key="9">
    <source>
        <dbReference type="EMBL" id="CAA0809002.1"/>
    </source>
</evidence>
<sequence length="688" mass="77360">DVGEVERPHNDALMITAQVSGYEVQRVFVDTGSSVNVIFYDCLKRMELDIQLTPLHTSLFGFNGSEVTPLGEAMLAVVLGEGDLRKVKMVRFVVVDVESAYNVILGRPTLNAFQAVVSTYHMKLKFPVGDQVGEARGDQNLSRTCYQIAVKTNQRAEVKEGKKSMSSEKRPRNSDLEPHGELMEIQIGETEEQTTKIGKDLRNELRDQLIALLKEFRDVFAFTPEELTGIDPTIMEHKLNVDPLRKPVKQRLRHHGGEIDKAIEVEVDKLLRAGHVKEIQFPDWISNTVMVRKALNKWRSCINFRDLNLACPKDHYPLPRIDQLVDSTAGCELLSMMDASQGYHQIPLAPEDQSKVSFVTSKGTYCYVVMPFGLKNAGATYQRLMDRMFKSQIGRNIKVYVDDILVKSKSSASHSGDLRETFKTLRAFGMKLNPSKCAFGVKAGRFLGYIVTERGIEVNREKVKAILDMASPRNIRDVQVLTGRIAGLSRFIARAAERSFPFFKLLKKKSAFLWSDKAQMAFDKLKEFFGELPLLTKPEPGDELVLYISVGSVSLSLVLLREEGGVQQPIYYTSRVLQGAEARYSEIEKAALTLVITTRKLRPYFLNHVVLVRTNFQLGETLGRPTVSGRLVKWAVELSEYSIKYEPRRAIKAQALADFIQEGTKGEEKKWVMHVDGSSAAKGSSLGI</sequence>
<organism evidence="9 10">
    <name type="scientific">Striga hermonthica</name>
    <name type="common">Purple witchweed</name>
    <name type="synonym">Buchnera hermonthica</name>
    <dbReference type="NCBI Taxonomy" id="68872"/>
    <lineage>
        <taxon>Eukaryota</taxon>
        <taxon>Viridiplantae</taxon>
        <taxon>Streptophyta</taxon>
        <taxon>Embryophyta</taxon>
        <taxon>Tracheophyta</taxon>
        <taxon>Spermatophyta</taxon>
        <taxon>Magnoliopsida</taxon>
        <taxon>eudicotyledons</taxon>
        <taxon>Gunneridae</taxon>
        <taxon>Pentapetalae</taxon>
        <taxon>asterids</taxon>
        <taxon>lamiids</taxon>
        <taxon>Lamiales</taxon>
        <taxon>Orobanchaceae</taxon>
        <taxon>Buchnereae</taxon>
        <taxon>Striga</taxon>
    </lineage>
</organism>
<evidence type="ECO:0000256" key="3">
    <source>
        <dbReference type="ARBA" id="ARBA00022722"/>
    </source>
</evidence>
<dbReference type="GO" id="GO:0004519">
    <property type="term" value="F:endonuclease activity"/>
    <property type="evidence" value="ECO:0007669"/>
    <property type="project" value="UniProtKB-KW"/>
</dbReference>
<evidence type="ECO:0000256" key="2">
    <source>
        <dbReference type="ARBA" id="ARBA00022695"/>
    </source>
</evidence>
<dbReference type="SUPFAM" id="SSF56672">
    <property type="entry name" value="DNA/RNA polymerases"/>
    <property type="match status" value="1"/>
</dbReference>
<name>A0A9N7MM05_STRHE</name>
<dbReference type="InterPro" id="IPR050951">
    <property type="entry name" value="Retrovirus_Pol_polyprotein"/>
</dbReference>
<feature type="non-terminal residue" evidence="9">
    <location>
        <position position="688"/>
    </location>
</feature>
<proteinExistence type="predicted"/>
<evidence type="ECO:0000256" key="6">
    <source>
        <dbReference type="SAM" id="MobiDB-lite"/>
    </source>
</evidence>
<dbReference type="PANTHER" id="PTHR37984">
    <property type="entry name" value="PROTEIN CBG26694"/>
    <property type="match status" value="1"/>
</dbReference>
<dbReference type="SUPFAM" id="SSF50630">
    <property type="entry name" value="Acid proteases"/>
    <property type="match status" value="1"/>
</dbReference>
<evidence type="ECO:0000313" key="10">
    <source>
        <dbReference type="Proteomes" id="UP001153555"/>
    </source>
</evidence>
<keyword evidence="10" id="KW-1185">Reference proteome</keyword>
<feature type="non-terminal residue" evidence="9">
    <location>
        <position position="1"/>
    </location>
</feature>
<dbReference type="Proteomes" id="UP001153555">
    <property type="component" value="Unassembled WGS sequence"/>
</dbReference>
<dbReference type="Gene3D" id="3.30.70.270">
    <property type="match status" value="2"/>
</dbReference>
<dbReference type="Gene3D" id="3.10.10.10">
    <property type="entry name" value="HIV Type 1 Reverse Transcriptase, subunit A, domain 1"/>
    <property type="match status" value="1"/>
</dbReference>
<dbReference type="AlphaFoldDB" id="A0A9N7MM05"/>
<keyword evidence="4" id="KW-0255">Endonuclease</keyword>
<protein>
    <recommendedName>
        <fullName evidence="11">Reverse transcriptase</fullName>
    </recommendedName>
</protein>
<dbReference type="Pfam" id="PF17919">
    <property type="entry name" value="RT_RNaseH_2"/>
    <property type="match status" value="1"/>
</dbReference>